<sequence>MLSRLTLHLIFPATLALAACGWAHAQTQTGAAAMKSRYTELQGELNNNAYHRPLYLNSREDGGNVKGDIYAVLDYPFTQVREALGGPDRWCDILILHLNTKYCRLLHDGAKTTLRMQVGKKTEEPLDSTYRVDLRYRGGASGADYFSSSMLAEKGPLDTSDYRIEIESIPLDEKRSFLHFSYAYSYGLASKLALRAYLMTAGRDKVGFSVVKRDAQGQPQYIEGTRATVERNTMRYYLAIDAYLSGLAAPAEQRLEKRLANWYDATEQYPRQLHEVSRDEYLGMKRNEVARQQKAGS</sequence>
<gene>
    <name evidence="2" type="ORF">HFRIS_012979</name>
</gene>
<name>A0AAI9N3I4_9BURK</name>
<dbReference type="Proteomes" id="UP000006772">
    <property type="component" value="Unassembled WGS sequence"/>
</dbReference>
<feature type="signal peptide" evidence="1">
    <location>
        <begin position="1"/>
        <end position="18"/>
    </location>
</feature>
<keyword evidence="1" id="KW-0732">Signal</keyword>
<reference evidence="2 3" key="1">
    <citation type="journal article" date="2013" name="Front. Microbiol.">
        <title>The genome of the endophytic bacterium H. frisingense GSF30(T) identifies diverse strategies in the Herbaspirillum genus to interact with plants.</title>
        <authorList>
            <person name="Straub D."/>
            <person name="Rothballer M."/>
            <person name="Hartmann A."/>
            <person name="Ludewig U."/>
        </authorList>
    </citation>
    <scope>NUCLEOTIDE SEQUENCE [LARGE SCALE GENOMIC DNA]</scope>
    <source>
        <strain evidence="2 3">GSF30</strain>
    </source>
</reference>
<dbReference type="EMBL" id="AEEC02000016">
    <property type="protein sequence ID" value="EOA04402.1"/>
    <property type="molecule type" value="Genomic_DNA"/>
</dbReference>
<evidence type="ECO:0000256" key="1">
    <source>
        <dbReference type="SAM" id="SignalP"/>
    </source>
</evidence>
<evidence type="ECO:0000313" key="2">
    <source>
        <dbReference type="EMBL" id="EOA04402.1"/>
    </source>
</evidence>
<proteinExistence type="predicted"/>
<dbReference type="AlphaFoldDB" id="A0AAI9N3I4"/>
<feature type="chain" id="PRO_5042601025" evidence="1">
    <location>
        <begin position="19"/>
        <end position="297"/>
    </location>
</feature>
<organism evidence="2 3">
    <name type="scientific">Herbaspirillum frisingense GSF30</name>
    <dbReference type="NCBI Taxonomy" id="864073"/>
    <lineage>
        <taxon>Bacteria</taxon>
        <taxon>Pseudomonadati</taxon>
        <taxon>Pseudomonadota</taxon>
        <taxon>Betaproteobacteria</taxon>
        <taxon>Burkholderiales</taxon>
        <taxon>Oxalobacteraceae</taxon>
        <taxon>Herbaspirillum</taxon>
    </lineage>
</organism>
<dbReference type="RefSeq" id="WP_006463813.1">
    <property type="nucleotide sequence ID" value="NZ_AEEC02000016.1"/>
</dbReference>
<comment type="caution">
    <text evidence="2">The sequence shown here is derived from an EMBL/GenBank/DDBJ whole genome shotgun (WGS) entry which is preliminary data.</text>
</comment>
<protein>
    <submittedName>
        <fullName evidence="2">Signal peptide protein</fullName>
    </submittedName>
</protein>
<accession>A0AAI9N3I4</accession>
<evidence type="ECO:0000313" key="3">
    <source>
        <dbReference type="Proteomes" id="UP000006772"/>
    </source>
</evidence>
<dbReference type="PROSITE" id="PS51257">
    <property type="entry name" value="PROKAR_LIPOPROTEIN"/>
    <property type="match status" value="1"/>
</dbReference>